<dbReference type="PROSITE" id="PS51502">
    <property type="entry name" value="S_R_A_B_BARREL"/>
    <property type="match status" value="1"/>
</dbReference>
<sequence>MQKSTRRKFLENSTVALATGTIMTGIATTDSEAAAPVAGKLSFIHHVFFWLKDPSNKKDHDQLLAALKALGKIEVIKSAHIGLPSINDFDKPVTDASYSFSVMLIFASKEDEEKYLVHPLHKKFGADNHHLWSKVVVYDSADIYVQ</sequence>
<proteinExistence type="predicted"/>
<dbReference type="InterPro" id="IPR011008">
    <property type="entry name" value="Dimeric_a/b-barrel"/>
</dbReference>
<organism evidence="2 3">
    <name type="scientific">Arcicella aquatica</name>
    <dbReference type="NCBI Taxonomy" id="217141"/>
    <lineage>
        <taxon>Bacteria</taxon>
        <taxon>Pseudomonadati</taxon>
        <taxon>Bacteroidota</taxon>
        <taxon>Cytophagia</taxon>
        <taxon>Cytophagales</taxon>
        <taxon>Flectobacillaceae</taxon>
        <taxon>Arcicella</taxon>
    </lineage>
</organism>
<keyword evidence="3" id="KW-1185">Reference proteome</keyword>
<evidence type="ECO:0000259" key="1">
    <source>
        <dbReference type="PROSITE" id="PS51502"/>
    </source>
</evidence>
<gene>
    <name evidence="2" type="ORF">VB264_19075</name>
</gene>
<dbReference type="EMBL" id="JAYFUL010000040">
    <property type="protein sequence ID" value="MEA5259908.1"/>
    <property type="molecule type" value="Genomic_DNA"/>
</dbReference>
<dbReference type="InterPro" id="IPR013097">
    <property type="entry name" value="Dabb"/>
</dbReference>
<evidence type="ECO:0000313" key="3">
    <source>
        <dbReference type="Proteomes" id="UP001304671"/>
    </source>
</evidence>
<accession>A0ABU5QSD8</accession>
<comment type="caution">
    <text evidence="2">The sequence shown here is derived from an EMBL/GenBank/DDBJ whole genome shotgun (WGS) entry which is preliminary data.</text>
</comment>
<dbReference type="Gene3D" id="3.30.70.100">
    <property type="match status" value="1"/>
</dbReference>
<dbReference type="PROSITE" id="PS51318">
    <property type="entry name" value="TAT"/>
    <property type="match status" value="1"/>
</dbReference>
<dbReference type="Proteomes" id="UP001304671">
    <property type="component" value="Unassembled WGS sequence"/>
</dbReference>
<evidence type="ECO:0000313" key="2">
    <source>
        <dbReference type="EMBL" id="MEA5259908.1"/>
    </source>
</evidence>
<dbReference type="SUPFAM" id="SSF54909">
    <property type="entry name" value="Dimeric alpha+beta barrel"/>
    <property type="match status" value="1"/>
</dbReference>
<dbReference type="InterPro" id="IPR006311">
    <property type="entry name" value="TAT_signal"/>
</dbReference>
<name>A0ABU5QSD8_9BACT</name>
<dbReference type="Pfam" id="PF07876">
    <property type="entry name" value="Dabb"/>
    <property type="match status" value="1"/>
</dbReference>
<reference evidence="2 3" key="1">
    <citation type="submission" date="2023-12" db="EMBL/GenBank/DDBJ databases">
        <title>Novel species of the genus Arcicella isolated from rivers.</title>
        <authorList>
            <person name="Lu H."/>
        </authorList>
    </citation>
    <scope>NUCLEOTIDE SEQUENCE [LARGE SCALE GENOMIC DNA]</scope>
    <source>
        <strain evidence="2 3">LMG 21963</strain>
    </source>
</reference>
<protein>
    <submittedName>
        <fullName evidence="2">Dabb family protein</fullName>
    </submittedName>
</protein>
<dbReference type="SMART" id="SM00886">
    <property type="entry name" value="Dabb"/>
    <property type="match status" value="1"/>
</dbReference>
<dbReference type="RefSeq" id="WP_323251941.1">
    <property type="nucleotide sequence ID" value="NZ_JAYFUL010000040.1"/>
</dbReference>
<feature type="domain" description="Stress-response A/B barrel" evidence="1">
    <location>
        <begin position="43"/>
        <end position="140"/>
    </location>
</feature>